<keyword evidence="5" id="KW-1185">Reference proteome</keyword>
<dbReference type="PANTHER" id="PTHR27005">
    <property type="entry name" value="WALL-ASSOCIATED RECEPTOR KINASE-LIKE 21"/>
    <property type="match status" value="1"/>
</dbReference>
<feature type="domain" description="Protein kinase" evidence="3">
    <location>
        <begin position="41"/>
        <end position="336"/>
    </location>
</feature>
<proteinExistence type="predicted"/>
<gene>
    <name evidence="4" type="ORF">FRX31_030187</name>
</gene>
<evidence type="ECO:0000313" key="5">
    <source>
        <dbReference type="Proteomes" id="UP000554482"/>
    </source>
</evidence>
<comment type="caution">
    <text evidence="4">The sequence shown here is derived from an EMBL/GenBank/DDBJ whole genome shotgun (WGS) entry which is preliminary data.</text>
</comment>
<sequence>MLAFELFLAHCTVDKEVMKMKKKFEGKEEYLMRNGALLLEKQVASSEGKGIAIKIFTAEELNKATYNYDTSLIHSRILSTVYKGNLDGQLVAVKTPEGLQVSDFMLEYFLNQAVTQIQINHKHVVKLLGCCLETEIPILVQEFIPNGSLSNHIMRSSVPFSWSDRLRIANEIAGAVAYLHCVNSNPIIHRDIRSNNILFDQNYIAKLSNFGFSVVIPSGKTGTEFRVDGIFEYMDPEYIETSKLSEKCDVYSFGLMLLELLYWKIIKVYPFIVEHFITKMKDGYHGQILDGSFVGEQAQRQAYTTLASKCIKYKGEERPTMIEVAKELRRIRGIIP</sequence>
<dbReference type="GO" id="GO:0007166">
    <property type="term" value="P:cell surface receptor signaling pathway"/>
    <property type="evidence" value="ECO:0007669"/>
    <property type="project" value="InterPro"/>
</dbReference>
<dbReference type="InterPro" id="IPR011009">
    <property type="entry name" value="Kinase-like_dom_sf"/>
</dbReference>
<dbReference type="GO" id="GO:0005524">
    <property type="term" value="F:ATP binding"/>
    <property type="evidence" value="ECO:0007669"/>
    <property type="project" value="UniProtKB-KW"/>
</dbReference>
<dbReference type="Pfam" id="PF07714">
    <property type="entry name" value="PK_Tyr_Ser-Thr"/>
    <property type="match status" value="1"/>
</dbReference>
<keyword evidence="4" id="KW-0675">Receptor</keyword>
<dbReference type="EMBL" id="JABWDY010037709">
    <property type="protein sequence ID" value="KAF5180222.1"/>
    <property type="molecule type" value="Genomic_DNA"/>
</dbReference>
<evidence type="ECO:0000256" key="2">
    <source>
        <dbReference type="ARBA" id="ARBA00022840"/>
    </source>
</evidence>
<keyword evidence="4" id="KW-0418">Kinase</keyword>
<dbReference type="Gene3D" id="3.30.200.20">
    <property type="entry name" value="Phosphorylase Kinase, domain 1"/>
    <property type="match status" value="1"/>
</dbReference>
<dbReference type="PANTHER" id="PTHR27005:SF466">
    <property type="entry name" value="NON-FUNCTIONAL PSEUDOKINASE ZED1-LIKE"/>
    <property type="match status" value="1"/>
</dbReference>
<reference evidence="4 5" key="1">
    <citation type="submission" date="2020-06" db="EMBL/GenBank/DDBJ databases">
        <title>Transcriptomic and genomic resources for Thalictrum thalictroides and T. hernandezii: Facilitating candidate gene discovery in an emerging model plant lineage.</title>
        <authorList>
            <person name="Arias T."/>
            <person name="Riano-Pachon D.M."/>
            <person name="Di Stilio V.S."/>
        </authorList>
    </citation>
    <scope>NUCLEOTIDE SEQUENCE [LARGE SCALE GENOMIC DNA]</scope>
    <source>
        <strain evidence="5">cv. WT478/WT964</strain>
        <tissue evidence="4">Leaves</tissue>
    </source>
</reference>
<protein>
    <submittedName>
        <fullName evidence="4">Wall-associated receptor kinase-like</fullName>
    </submittedName>
</protein>
<accession>A0A7J6V733</accession>
<keyword evidence="2" id="KW-0067">ATP-binding</keyword>
<dbReference type="GO" id="GO:0005886">
    <property type="term" value="C:plasma membrane"/>
    <property type="evidence" value="ECO:0007669"/>
    <property type="project" value="TreeGrafter"/>
</dbReference>
<evidence type="ECO:0000256" key="1">
    <source>
        <dbReference type="ARBA" id="ARBA00022741"/>
    </source>
</evidence>
<evidence type="ECO:0000313" key="4">
    <source>
        <dbReference type="EMBL" id="KAF5180222.1"/>
    </source>
</evidence>
<organism evidence="4 5">
    <name type="scientific">Thalictrum thalictroides</name>
    <name type="common">Rue-anemone</name>
    <name type="synonym">Anemone thalictroides</name>
    <dbReference type="NCBI Taxonomy" id="46969"/>
    <lineage>
        <taxon>Eukaryota</taxon>
        <taxon>Viridiplantae</taxon>
        <taxon>Streptophyta</taxon>
        <taxon>Embryophyta</taxon>
        <taxon>Tracheophyta</taxon>
        <taxon>Spermatophyta</taxon>
        <taxon>Magnoliopsida</taxon>
        <taxon>Ranunculales</taxon>
        <taxon>Ranunculaceae</taxon>
        <taxon>Thalictroideae</taxon>
        <taxon>Thalictrum</taxon>
    </lineage>
</organism>
<dbReference type="InterPro" id="IPR020635">
    <property type="entry name" value="Tyr_kinase_cat_dom"/>
</dbReference>
<dbReference type="SUPFAM" id="SSF56112">
    <property type="entry name" value="Protein kinase-like (PK-like)"/>
    <property type="match status" value="1"/>
</dbReference>
<dbReference type="InterPro" id="IPR000719">
    <property type="entry name" value="Prot_kinase_dom"/>
</dbReference>
<dbReference type="GO" id="GO:0004713">
    <property type="term" value="F:protein tyrosine kinase activity"/>
    <property type="evidence" value="ECO:0007669"/>
    <property type="project" value="InterPro"/>
</dbReference>
<dbReference type="SMART" id="SM00219">
    <property type="entry name" value="TyrKc"/>
    <property type="match status" value="1"/>
</dbReference>
<dbReference type="OrthoDB" id="75710at2759"/>
<keyword evidence="1" id="KW-0547">Nucleotide-binding</keyword>
<dbReference type="PROSITE" id="PS00109">
    <property type="entry name" value="PROTEIN_KINASE_TYR"/>
    <property type="match status" value="1"/>
</dbReference>
<dbReference type="Proteomes" id="UP000554482">
    <property type="component" value="Unassembled WGS sequence"/>
</dbReference>
<dbReference type="PROSITE" id="PS50011">
    <property type="entry name" value="PROTEIN_KINASE_DOM"/>
    <property type="match status" value="1"/>
</dbReference>
<dbReference type="InterPro" id="IPR001245">
    <property type="entry name" value="Ser-Thr/Tyr_kinase_cat_dom"/>
</dbReference>
<dbReference type="InterPro" id="IPR008266">
    <property type="entry name" value="Tyr_kinase_AS"/>
</dbReference>
<dbReference type="AlphaFoldDB" id="A0A7J6V733"/>
<evidence type="ECO:0000259" key="3">
    <source>
        <dbReference type="PROSITE" id="PS50011"/>
    </source>
</evidence>
<dbReference type="InterPro" id="IPR045274">
    <property type="entry name" value="WAK-like"/>
</dbReference>
<dbReference type="Gene3D" id="1.10.510.10">
    <property type="entry name" value="Transferase(Phosphotransferase) domain 1"/>
    <property type="match status" value="1"/>
</dbReference>
<name>A0A7J6V733_THATH</name>
<dbReference type="GO" id="GO:0004674">
    <property type="term" value="F:protein serine/threonine kinase activity"/>
    <property type="evidence" value="ECO:0007669"/>
    <property type="project" value="TreeGrafter"/>
</dbReference>
<keyword evidence="4" id="KW-0808">Transferase</keyword>